<organism evidence="5 6">
    <name type="scientific">Polymorphospora rubra</name>
    <dbReference type="NCBI Taxonomy" id="338584"/>
    <lineage>
        <taxon>Bacteria</taxon>
        <taxon>Bacillati</taxon>
        <taxon>Actinomycetota</taxon>
        <taxon>Actinomycetes</taxon>
        <taxon>Micromonosporales</taxon>
        <taxon>Micromonosporaceae</taxon>
        <taxon>Polymorphospora</taxon>
    </lineage>
</organism>
<keyword evidence="6" id="KW-1185">Reference proteome</keyword>
<dbReference type="KEGG" id="pry:Prubr_73950"/>
<sequence length="273" mass="29166">MAANNARSRKRTAKPPSGAGRTQPARPAPASTDAARTAARKTATATRAAKATRRIRKTGMSTNLKVTLGVLAVALAVVVGVVVVNRSVDTDTVAASEALVRADSHRLSTAADGKTTVVEFLDFECESCLAAYPGVEQLRAEYGDRITYVVRYFPIASHPNAYNAAYAAEAAARQGRFEQMYKKLFDTQTTWGHNQQSQAPVFEGYAEELGLDMPRFRADVASAEVADRIEADAADGQALGVQGTPTFFIDGGRFDGRPDYNGLKTAIDASLNS</sequence>
<dbReference type="InterPro" id="IPR012336">
    <property type="entry name" value="Thioredoxin-like_fold"/>
</dbReference>
<dbReference type="InterPro" id="IPR036249">
    <property type="entry name" value="Thioredoxin-like_sf"/>
</dbReference>
<dbReference type="AlphaFoldDB" id="A0A810NDH4"/>
<dbReference type="PANTHER" id="PTHR13887">
    <property type="entry name" value="GLUTATHIONE S-TRANSFERASE KAPPA"/>
    <property type="match status" value="1"/>
</dbReference>
<feature type="compositionally biased region" description="Low complexity" evidence="2">
    <location>
        <begin position="24"/>
        <end position="49"/>
    </location>
</feature>
<accession>A0A810NDH4</accession>
<comment type="similarity">
    <text evidence="1">Belongs to the thioredoxin family. DsbA subfamily.</text>
</comment>
<proteinExistence type="inferred from homology"/>
<dbReference type="SUPFAM" id="SSF52833">
    <property type="entry name" value="Thioredoxin-like"/>
    <property type="match status" value="1"/>
</dbReference>
<feature type="region of interest" description="Disordered" evidence="2">
    <location>
        <begin position="1"/>
        <end position="52"/>
    </location>
</feature>
<evidence type="ECO:0000256" key="2">
    <source>
        <dbReference type="SAM" id="MobiDB-lite"/>
    </source>
</evidence>
<protein>
    <recommendedName>
        <fullName evidence="4">Thioredoxin-like fold domain-containing protein</fullName>
    </recommendedName>
</protein>
<keyword evidence="3" id="KW-1133">Transmembrane helix</keyword>
<dbReference type="EMBL" id="AP023359">
    <property type="protein sequence ID" value="BCJ70374.1"/>
    <property type="molecule type" value="Genomic_DNA"/>
</dbReference>
<evidence type="ECO:0000259" key="4">
    <source>
        <dbReference type="Pfam" id="PF13462"/>
    </source>
</evidence>
<name>A0A810NDH4_9ACTN</name>
<feature type="transmembrane region" description="Helical" evidence="3">
    <location>
        <begin position="63"/>
        <end position="84"/>
    </location>
</feature>
<feature type="domain" description="Thioredoxin-like fold" evidence="4">
    <location>
        <begin position="112"/>
        <end position="269"/>
    </location>
</feature>
<dbReference type="Pfam" id="PF13462">
    <property type="entry name" value="Thioredoxin_4"/>
    <property type="match status" value="1"/>
</dbReference>
<dbReference type="Gene3D" id="3.40.30.10">
    <property type="entry name" value="Glutaredoxin"/>
    <property type="match status" value="1"/>
</dbReference>
<dbReference type="PANTHER" id="PTHR13887:SF55">
    <property type="entry name" value="SLR0313 PROTEIN"/>
    <property type="match status" value="1"/>
</dbReference>
<keyword evidence="3" id="KW-0812">Transmembrane</keyword>
<reference evidence="5" key="1">
    <citation type="submission" date="2020-08" db="EMBL/GenBank/DDBJ databases">
        <title>Whole genome shotgun sequence of Polymorphospora rubra NBRC 101157.</title>
        <authorList>
            <person name="Komaki H."/>
            <person name="Tamura T."/>
        </authorList>
    </citation>
    <scope>NUCLEOTIDE SEQUENCE</scope>
    <source>
        <strain evidence="5">NBRC 101157</strain>
    </source>
</reference>
<evidence type="ECO:0000256" key="3">
    <source>
        <dbReference type="SAM" id="Phobius"/>
    </source>
</evidence>
<keyword evidence="3" id="KW-0472">Membrane</keyword>
<evidence type="ECO:0000313" key="6">
    <source>
        <dbReference type="Proteomes" id="UP000680866"/>
    </source>
</evidence>
<gene>
    <name evidence="5" type="ORF">Prubr_73950</name>
</gene>
<evidence type="ECO:0000256" key="1">
    <source>
        <dbReference type="ARBA" id="ARBA00005791"/>
    </source>
</evidence>
<evidence type="ECO:0000313" key="5">
    <source>
        <dbReference type="EMBL" id="BCJ70374.1"/>
    </source>
</evidence>
<dbReference type="Proteomes" id="UP000680866">
    <property type="component" value="Chromosome"/>
</dbReference>